<feature type="domain" description="Soluble ligand binding" evidence="5">
    <location>
        <begin position="588"/>
        <end position="625"/>
    </location>
</feature>
<evidence type="ECO:0000313" key="6">
    <source>
        <dbReference type="EMBL" id="RXK81851.1"/>
    </source>
</evidence>
<dbReference type="PANTHER" id="PTHR33619:SF3">
    <property type="entry name" value="POLYSACCHARIDE EXPORT PROTEIN GFCE-RELATED"/>
    <property type="match status" value="1"/>
</dbReference>
<dbReference type="InterPro" id="IPR003715">
    <property type="entry name" value="Poly_export_N"/>
</dbReference>
<keyword evidence="2" id="KW-0472">Membrane</keyword>
<dbReference type="Pfam" id="PF10531">
    <property type="entry name" value="SLBB"/>
    <property type="match status" value="5"/>
</dbReference>
<keyword evidence="1 3" id="KW-0732">Signal</keyword>
<dbReference type="PANTHER" id="PTHR33619">
    <property type="entry name" value="POLYSACCHARIDE EXPORT PROTEIN GFCE-RELATED"/>
    <property type="match status" value="1"/>
</dbReference>
<organism evidence="6 7">
    <name type="scientific">Filimonas effusa</name>
    <dbReference type="NCBI Taxonomy" id="2508721"/>
    <lineage>
        <taxon>Bacteria</taxon>
        <taxon>Pseudomonadati</taxon>
        <taxon>Bacteroidota</taxon>
        <taxon>Chitinophagia</taxon>
        <taxon>Chitinophagales</taxon>
        <taxon>Chitinophagaceae</taxon>
        <taxon>Filimonas</taxon>
    </lineage>
</organism>
<dbReference type="Pfam" id="PF02563">
    <property type="entry name" value="Poly_export"/>
    <property type="match status" value="1"/>
</dbReference>
<dbReference type="EMBL" id="SDHZ01000003">
    <property type="protein sequence ID" value="RXK81851.1"/>
    <property type="molecule type" value="Genomic_DNA"/>
</dbReference>
<evidence type="ECO:0000256" key="2">
    <source>
        <dbReference type="SAM" id="Phobius"/>
    </source>
</evidence>
<proteinExistence type="predicted"/>
<keyword evidence="2" id="KW-1133">Transmembrane helix</keyword>
<evidence type="ECO:0000256" key="3">
    <source>
        <dbReference type="SAM" id="SignalP"/>
    </source>
</evidence>
<accession>A0A4Q1D1Z6</accession>
<keyword evidence="2" id="KW-0812">Transmembrane</keyword>
<dbReference type="Proteomes" id="UP000290545">
    <property type="component" value="Unassembled WGS sequence"/>
</dbReference>
<keyword evidence="6" id="KW-0813">Transport</keyword>
<gene>
    <name evidence="6" type="ORF">ESB13_18860</name>
</gene>
<dbReference type="RefSeq" id="WP_129005248.1">
    <property type="nucleotide sequence ID" value="NZ_SDHZ01000003.1"/>
</dbReference>
<dbReference type="InterPro" id="IPR019554">
    <property type="entry name" value="Soluble_ligand-bd"/>
</dbReference>
<dbReference type="InterPro" id="IPR049712">
    <property type="entry name" value="Poly_export"/>
</dbReference>
<feature type="transmembrane region" description="Helical" evidence="2">
    <location>
        <begin position="791"/>
        <end position="810"/>
    </location>
</feature>
<protein>
    <submittedName>
        <fullName evidence="6">Sugar transporter</fullName>
    </submittedName>
</protein>
<feature type="domain" description="Polysaccharide export protein N-terminal" evidence="4">
    <location>
        <begin position="148"/>
        <end position="209"/>
    </location>
</feature>
<comment type="caution">
    <text evidence="6">The sequence shown here is derived from an EMBL/GenBank/DDBJ whole genome shotgun (WGS) entry which is preliminary data.</text>
</comment>
<keyword evidence="6" id="KW-0762">Sugar transport</keyword>
<dbReference type="OrthoDB" id="9808948at2"/>
<dbReference type="AlphaFoldDB" id="A0A4Q1D1Z6"/>
<evidence type="ECO:0000259" key="4">
    <source>
        <dbReference type="Pfam" id="PF02563"/>
    </source>
</evidence>
<evidence type="ECO:0000259" key="5">
    <source>
        <dbReference type="Pfam" id="PF10531"/>
    </source>
</evidence>
<evidence type="ECO:0000313" key="7">
    <source>
        <dbReference type="Proteomes" id="UP000290545"/>
    </source>
</evidence>
<sequence>MNIKKMIRVTLLCSFLLGLNFARAQDLLKGNDLSQVKAEQLSDADIAKFTQQLKSSGVTIEQAEQIALSKGMPAAEIAKLRQRIQMPTSAVVAGNSVSNNGSADRSTNSSEFLTKREDGKPIDSKIFGAELFSSASLSFEPNLKIATPMNYELGIDDQIQVSVYGVQETNIELTISTEGIASIPNVGQVKLLGLTIEAATERIKQAMGNTAYPTLRTGSSKLSVNLSRIRSIKVTIIGSNRPGNYTLSSLATVFNALYMCGGPSEFGSYREIELIRNNKPERKIDLYKFLINGDQNDNVRLRDNDVIRIPVYKKRVEIKGQVKRQGIFELLSNETFADLLQYSSGFTDTAYKAAVKVVQLTDRERSVKDMDAISYLSYIPHSGDIFTVSKLLSRFSNRVSISGAVFRGGFFEFTEGMTIADLIRRADGLKEEAYTVRAQVIRLKDDFTKEILSFDVRGALNNDVGQNLKLKREDEIIITSVLDLRDEYKISIQGEIRGPGEYTYADSLSLKDLVILAGGLTDAAQPKKIEIARLLKRDTLTAEDERASEIFEIKNGEDLSVASQNVQLRPFDIVTIRRKPGYVALQSVSVGGQVQYPGPYVMSRRSEKVSDLVRRAGGFTPEAYLAGGYLKRYLSEMDKSLKKDKINKIQTNLKDTTNSMLIDIDKAFDQIPLDLDWIMSHPGGTEDLVLKPGDELYIPKFDAQVRISGSVLSPTQIPYNRQYNVKDYLSAAGGTSDYARKGKIFVLYPNGRAASTKHIFLFRSYPKVMPGAEVIVPKKRERKGLSVGETIGITSGIASLAGVVIAILNISK</sequence>
<dbReference type="Gene3D" id="3.10.560.10">
    <property type="entry name" value="Outer membrane lipoprotein wza domain like"/>
    <property type="match status" value="6"/>
</dbReference>
<name>A0A4Q1D1Z6_9BACT</name>
<dbReference type="GO" id="GO:0015159">
    <property type="term" value="F:polysaccharide transmembrane transporter activity"/>
    <property type="evidence" value="ECO:0007669"/>
    <property type="project" value="InterPro"/>
</dbReference>
<evidence type="ECO:0000256" key="1">
    <source>
        <dbReference type="ARBA" id="ARBA00022729"/>
    </source>
</evidence>
<feature type="signal peptide" evidence="3">
    <location>
        <begin position="1"/>
        <end position="24"/>
    </location>
</feature>
<keyword evidence="7" id="KW-1185">Reference proteome</keyword>
<reference evidence="6 7" key="1">
    <citation type="submission" date="2019-01" db="EMBL/GenBank/DDBJ databases">
        <title>Filimonas sp. strain TTM-71.</title>
        <authorList>
            <person name="Chen W.-M."/>
        </authorList>
    </citation>
    <scope>NUCLEOTIDE SEQUENCE [LARGE SCALE GENOMIC DNA]</scope>
    <source>
        <strain evidence="6 7">TTM-71</strain>
    </source>
</reference>
<feature type="domain" description="Soluble ligand binding" evidence="5">
    <location>
        <begin position="240"/>
        <end position="280"/>
    </location>
</feature>
<feature type="chain" id="PRO_5020749482" evidence="3">
    <location>
        <begin position="25"/>
        <end position="812"/>
    </location>
</feature>
<feature type="domain" description="Soluble ligand binding" evidence="5">
    <location>
        <begin position="316"/>
        <end position="360"/>
    </location>
</feature>
<feature type="domain" description="Soluble ligand binding" evidence="5">
    <location>
        <begin position="399"/>
        <end position="443"/>
    </location>
</feature>
<feature type="domain" description="Soluble ligand binding" evidence="5">
    <location>
        <begin position="490"/>
        <end position="536"/>
    </location>
</feature>